<dbReference type="GO" id="GO:0033328">
    <property type="term" value="F:peroxisome membrane targeting sequence binding"/>
    <property type="evidence" value="ECO:0007669"/>
    <property type="project" value="TreeGrafter"/>
</dbReference>
<dbReference type="Pfam" id="PF04614">
    <property type="entry name" value="Pex19"/>
    <property type="match status" value="1"/>
</dbReference>
<sequence length="327" mass="36108">MMEKDLNLDIQPKVSDICAKKDTEPKTTELLVPGEDDPQSKNVFSESDGGDSYDDLDDMLDEFGPVKPESVAPSGPETHPKAAPDDDFEKQLQAEMAELFGDLGKSTDVSTKFEDILKELSEALPQKMESGKNPASVTMEDKTEASLKLATTEGEETFQDTIKKTMDRMAASGDQASAAVAALEDDDGILAEMLKAMQSSTNADGEGGEEDFSKALLEMMEQLTNKDILYEPMKELNDKFPDWMENHSKNVKKEDLERYKKQQVYVSEIVKRFESEKYNDDSVADKEYIVERMQKMQAAGSPPSELVGDLAAAQEALGAPEEGCPMQ</sequence>
<feature type="compositionally biased region" description="Acidic residues" evidence="1">
    <location>
        <begin position="48"/>
        <end position="61"/>
    </location>
</feature>
<proteinExistence type="predicted"/>
<gene>
    <name evidence="2" type="ORF">GcC1_125007</name>
</gene>
<dbReference type="InterPro" id="IPR006708">
    <property type="entry name" value="Pex19"/>
</dbReference>
<dbReference type="Gene3D" id="1.20.120.900">
    <property type="entry name" value="Pex19, mPTS binding domain"/>
    <property type="match status" value="1"/>
</dbReference>
<feature type="compositionally biased region" description="Basic and acidic residues" evidence="1">
    <location>
        <begin position="18"/>
        <end position="27"/>
    </location>
</feature>
<dbReference type="PANTHER" id="PTHR12774:SF2">
    <property type="entry name" value="PEROXISOMAL BIOGENESIS FACTOR 19"/>
    <property type="match status" value="1"/>
</dbReference>
<dbReference type="GO" id="GO:0045046">
    <property type="term" value="P:protein import into peroxisome membrane"/>
    <property type="evidence" value="ECO:0007669"/>
    <property type="project" value="TreeGrafter"/>
</dbReference>
<dbReference type="GO" id="GO:0005778">
    <property type="term" value="C:peroxisomal membrane"/>
    <property type="evidence" value="ECO:0007669"/>
    <property type="project" value="TreeGrafter"/>
</dbReference>
<dbReference type="Proteomes" id="UP000285405">
    <property type="component" value="Unassembled WGS sequence"/>
</dbReference>
<protein>
    <submittedName>
        <fullName evidence="2">Peroxisomal biogenesis factor 19</fullName>
    </submittedName>
</protein>
<dbReference type="EMBL" id="MCBR01012532">
    <property type="protein sequence ID" value="RKF65143.1"/>
    <property type="molecule type" value="Genomic_DNA"/>
</dbReference>
<name>A0A420I609_9PEZI</name>
<evidence type="ECO:0000313" key="3">
    <source>
        <dbReference type="Proteomes" id="UP000285405"/>
    </source>
</evidence>
<comment type="caution">
    <text evidence="2">The sequence shown here is derived from an EMBL/GenBank/DDBJ whole genome shotgun (WGS) entry which is preliminary data.</text>
</comment>
<reference evidence="2 3" key="1">
    <citation type="journal article" date="2018" name="BMC Genomics">
        <title>Comparative genome analyses reveal sequence features reflecting distinct modes of host-adaptation between dicot and monocot powdery mildew.</title>
        <authorList>
            <person name="Wu Y."/>
            <person name="Ma X."/>
            <person name="Pan Z."/>
            <person name="Kale S.D."/>
            <person name="Song Y."/>
            <person name="King H."/>
            <person name="Zhang Q."/>
            <person name="Presley C."/>
            <person name="Deng X."/>
            <person name="Wei C.I."/>
            <person name="Xiao S."/>
        </authorList>
    </citation>
    <scope>NUCLEOTIDE SEQUENCE [LARGE SCALE GENOMIC DNA]</scope>
    <source>
        <strain evidence="2">UCSC1</strain>
    </source>
</reference>
<dbReference type="InterPro" id="IPR038322">
    <property type="entry name" value="Pex19_C_sf"/>
</dbReference>
<organism evidence="2 3">
    <name type="scientific">Golovinomyces cichoracearum</name>
    <dbReference type="NCBI Taxonomy" id="62708"/>
    <lineage>
        <taxon>Eukaryota</taxon>
        <taxon>Fungi</taxon>
        <taxon>Dikarya</taxon>
        <taxon>Ascomycota</taxon>
        <taxon>Pezizomycotina</taxon>
        <taxon>Leotiomycetes</taxon>
        <taxon>Erysiphales</taxon>
        <taxon>Erysiphaceae</taxon>
        <taxon>Golovinomyces</taxon>
    </lineage>
</organism>
<feature type="region of interest" description="Disordered" evidence="1">
    <location>
        <begin position="1"/>
        <end position="85"/>
    </location>
</feature>
<dbReference type="OrthoDB" id="21292at2759"/>
<evidence type="ECO:0000256" key="1">
    <source>
        <dbReference type="SAM" id="MobiDB-lite"/>
    </source>
</evidence>
<evidence type="ECO:0000313" key="2">
    <source>
        <dbReference type="EMBL" id="RKF65143.1"/>
    </source>
</evidence>
<dbReference type="AlphaFoldDB" id="A0A420I609"/>
<dbReference type="PANTHER" id="PTHR12774">
    <property type="entry name" value="PEROXISOMAL BIOGENESIS FACTOR 19"/>
    <property type="match status" value="1"/>
</dbReference>
<accession>A0A420I609</accession>